<comment type="caution">
    <text evidence="1">The sequence shown here is derived from an EMBL/GenBank/DDBJ whole genome shotgun (WGS) entry which is preliminary data.</text>
</comment>
<dbReference type="AlphaFoldDB" id="A0A8H6N2R9"/>
<accession>A0A8H6N2R9</accession>
<organism evidence="1 2">
    <name type="scientific">Colletotrichum plurivorum</name>
    <dbReference type="NCBI Taxonomy" id="2175906"/>
    <lineage>
        <taxon>Eukaryota</taxon>
        <taxon>Fungi</taxon>
        <taxon>Dikarya</taxon>
        <taxon>Ascomycota</taxon>
        <taxon>Pezizomycotina</taxon>
        <taxon>Sordariomycetes</taxon>
        <taxon>Hypocreomycetidae</taxon>
        <taxon>Glomerellales</taxon>
        <taxon>Glomerellaceae</taxon>
        <taxon>Colletotrichum</taxon>
        <taxon>Colletotrichum orchidearum species complex</taxon>
    </lineage>
</organism>
<gene>
    <name evidence="1" type="ORF">CPLU01_13392</name>
</gene>
<reference evidence="1" key="1">
    <citation type="journal article" date="2020" name="Phytopathology">
        <title>Genome Sequence Resources of Colletotrichum truncatum, C. plurivorum, C. musicola, and C. sojae: Four Species Pathogenic to Soybean (Glycine max).</title>
        <authorList>
            <person name="Rogerio F."/>
            <person name="Boufleur T.R."/>
            <person name="Ciampi-Guillardi M."/>
            <person name="Sukno S.A."/>
            <person name="Thon M.R."/>
            <person name="Massola Junior N.S."/>
            <person name="Baroncelli R."/>
        </authorList>
    </citation>
    <scope>NUCLEOTIDE SEQUENCE</scope>
    <source>
        <strain evidence="1">LFN00145</strain>
    </source>
</reference>
<keyword evidence="2" id="KW-1185">Reference proteome</keyword>
<dbReference type="Proteomes" id="UP000654918">
    <property type="component" value="Unassembled WGS sequence"/>
</dbReference>
<name>A0A8H6N2R9_9PEZI</name>
<evidence type="ECO:0000313" key="2">
    <source>
        <dbReference type="Proteomes" id="UP000654918"/>
    </source>
</evidence>
<evidence type="ECO:0000313" key="1">
    <source>
        <dbReference type="EMBL" id="KAF6818207.1"/>
    </source>
</evidence>
<dbReference type="EMBL" id="WIGO01000306">
    <property type="protein sequence ID" value="KAF6818207.1"/>
    <property type="molecule type" value="Genomic_DNA"/>
</dbReference>
<sequence>MGEIYATPQEWREWELQGEALERAAEFEEGLTARLKGNSVEGGLEKFHEIVVAFGAEDVPIEETQSALRRLLDLASDDALRSQVAGFLDAPLETEHDKKAASTFLCRFFGKTATRPRSPLSREWWSGKEAIMQAVGRRWGNMDEIGKFRDFMREFIMRPPDSEEHRRKLRAIVVGEEEIENLLCEHWKICDMRQGVSFGQGQPPTVGRCATPFKE</sequence>
<protein>
    <submittedName>
        <fullName evidence="1">Uncharacterized protein</fullName>
    </submittedName>
</protein>
<proteinExistence type="predicted"/>